<dbReference type="PANTHER" id="PTHR33607">
    <property type="entry name" value="ENDONUCLEASE-1"/>
    <property type="match status" value="1"/>
</dbReference>
<feature type="signal peptide" evidence="6">
    <location>
        <begin position="1"/>
        <end position="19"/>
    </location>
</feature>
<dbReference type="GO" id="GO:0016787">
    <property type="term" value="F:hydrolase activity"/>
    <property type="evidence" value="ECO:0007669"/>
    <property type="project" value="UniProtKB-KW"/>
</dbReference>
<dbReference type="STRING" id="1124188.SAMN05444377_11526"/>
<feature type="chain" id="PRO_5012454570" evidence="6">
    <location>
        <begin position="20"/>
        <end position="361"/>
    </location>
</feature>
<keyword evidence="2" id="KW-0540">Nuclease</keyword>
<dbReference type="NCBIfam" id="TIGR04183">
    <property type="entry name" value="Por_Secre_tail"/>
    <property type="match status" value="1"/>
</dbReference>
<sequence>MKTTFLSLLASCAIGMASAQNGAPASPYYNGFNWTLTGSALQDALANKIIDTHTVELSYTPGVWNAIKAVDLDPTNTSNVLLVYGWESGQDADATNDRTRDRNSNSGNNGDWNREHIYAQSLGNPDLGQMGPGADAHMLRACDVQRNASRGNRLYANGSGTASYTIGTTSWYPGDEWKGDVARILMYMYLHYGAQCLPSMVAVGNPVASDTNMIDLLLQWNAEDPVSQYEDNRNTYMSNLFNNFAQGNRNPFIDNPYLATRIWGGPVAQNRWPTIFLNQDTFDTTDVGIFPNPSNTHSVYVQTHTTLDRIVVYTINGQEIMQLEQPTFSNNTLEIKDIPSGFYFFKMESGKESITQKVIIQ</sequence>
<dbReference type="OrthoDB" id="5485925at2"/>
<dbReference type="InterPro" id="IPR007346">
    <property type="entry name" value="Endonuclease-I"/>
</dbReference>
<evidence type="ECO:0000256" key="1">
    <source>
        <dbReference type="ARBA" id="ARBA00006429"/>
    </source>
</evidence>
<dbReference type="Pfam" id="PF04231">
    <property type="entry name" value="Endonuclease_1"/>
    <property type="match status" value="1"/>
</dbReference>
<dbReference type="EMBL" id="FQVQ01000015">
    <property type="protein sequence ID" value="SHF66496.1"/>
    <property type="molecule type" value="Genomic_DNA"/>
</dbReference>
<evidence type="ECO:0000313" key="9">
    <source>
        <dbReference type="Proteomes" id="UP000184147"/>
    </source>
</evidence>
<dbReference type="SUPFAM" id="SSF54060">
    <property type="entry name" value="His-Me finger endonucleases"/>
    <property type="match status" value="1"/>
</dbReference>
<dbReference type="AlphaFoldDB" id="A0A1M5DHT2"/>
<evidence type="ECO:0000256" key="4">
    <source>
        <dbReference type="ARBA" id="ARBA00022801"/>
    </source>
</evidence>
<dbReference type="PANTHER" id="PTHR33607:SF2">
    <property type="entry name" value="ENDONUCLEASE-1"/>
    <property type="match status" value="1"/>
</dbReference>
<evidence type="ECO:0000259" key="7">
    <source>
        <dbReference type="Pfam" id="PF18962"/>
    </source>
</evidence>
<gene>
    <name evidence="8" type="ORF">SAMN05444377_11526</name>
</gene>
<dbReference type="Proteomes" id="UP000184147">
    <property type="component" value="Unassembled WGS sequence"/>
</dbReference>
<feature type="region of interest" description="Disordered" evidence="5">
    <location>
        <begin position="92"/>
        <end position="114"/>
    </location>
</feature>
<name>A0A1M5DHT2_9FLAO</name>
<proteinExistence type="inferred from homology"/>
<dbReference type="InterPro" id="IPR026444">
    <property type="entry name" value="Secre_tail"/>
</dbReference>
<evidence type="ECO:0000313" key="8">
    <source>
        <dbReference type="EMBL" id="SHF66496.1"/>
    </source>
</evidence>
<comment type="similarity">
    <text evidence="1">Belongs to the EndA/NucM nuclease family.</text>
</comment>
<keyword evidence="9" id="KW-1185">Reference proteome</keyword>
<protein>
    <submittedName>
        <fullName evidence="8">Por secretion system C-terminal sorting domain-containing protein</fullName>
    </submittedName>
</protein>
<keyword evidence="4" id="KW-0378">Hydrolase</keyword>
<feature type="domain" description="Secretion system C-terminal sorting" evidence="7">
    <location>
        <begin position="289"/>
        <end position="360"/>
    </location>
</feature>
<dbReference type="Pfam" id="PF18962">
    <property type="entry name" value="Por_Secre_tail"/>
    <property type="match status" value="1"/>
</dbReference>
<reference evidence="8 9" key="1">
    <citation type="submission" date="2016-11" db="EMBL/GenBank/DDBJ databases">
        <authorList>
            <person name="Jaros S."/>
            <person name="Januszkiewicz K."/>
            <person name="Wedrychowicz H."/>
        </authorList>
    </citation>
    <scope>NUCLEOTIDE SEQUENCE [LARGE SCALE GENOMIC DNA]</scope>
    <source>
        <strain evidence="8 9">DSM 25660</strain>
    </source>
</reference>
<dbReference type="RefSeq" id="WP_083544946.1">
    <property type="nucleotide sequence ID" value="NZ_FQVQ01000015.1"/>
</dbReference>
<evidence type="ECO:0000256" key="3">
    <source>
        <dbReference type="ARBA" id="ARBA00022729"/>
    </source>
</evidence>
<evidence type="ECO:0000256" key="2">
    <source>
        <dbReference type="ARBA" id="ARBA00022722"/>
    </source>
</evidence>
<accession>A0A1M5DHT2</accession>
<evidence type="ECO:0000256" key="5">
    <source>
        <dbReference type="SAM" id="MobiDB-lite"/>
    </source>
</evidence>
<keyword evidence="3 6" id="KW-0732">Signal</keyword>
<evidence type="ECO:0000256" key="6">
    <source>
        <dbReference type="SAM" id="SignalP"/>
    </source>
</evidence>
<dbReference type="GO" id="GO:0004518">
    <property type="term" value="F:nuclease activity"/>
    <property type="evidence" value="ECO:0007669"/>
    <property type="project" value="UniProtKB-KW"/>
</dbReference>
<dbReference type="InterPro" id="IPR044925">
    <property type="entry name" value="His-Me_finger_sf"/>
</dbReference>
<organism evidence="8 9">
    <name type="scientific">Flavobacterium fontis</name>
    <dbReference type="NCBI Taxonomy" id="1124188"/>
    <lineage>
        <taxon>Bacteria</taxon>
        <taxon>Pseudomonadati</taxon>
        <taxon>Bacteroidota</taxon>
        <taxon>Flavobacteriia</taxon>
        <taxon>Flavobacteriales</taxon>
        <taxon>Flavobacteriaceae</taxon>
        <taxon>Flavobacterium</taxon>
    </lineage>
</organism>